<evidence type="ECO:0000256" key="2">
    <source>
        <dbReference type="SAM" id="Phobius"/>
    </source>
</evidence>
<dbReference type="InterPro" id="IPR013879">
    <property type="entry name" value="DUF1761"/>
</dbReference>
<accession>A0A1W0W8C8</accession>
<keyword evidence="2" id="KW-0812">Transmembrane</keyword>
<comment type="caution">
    <text evidence="3">The sequence shown here is derived from an EMBL/GenBank/DDBJ whole genome shotgun (WGS) entry which is preliminary data.</text>
</comment>
<gene>
    <name evidence="3" type="ORF">BV898_14295</name>
</gene>
<dbReference type="OrthoDB" id="10047429at2759"/>
<evidence type="ECO:0000256" key="1">
    <source>
        <dbReference type="SAM" id="MobiDB-lite"/>
    </source>
</evidence>
<evidence type="ECO:0000313" key="4">
    <source>
        <dbReference type="Proteomes" id="UP000192578"/>
    </source>
</evidence>
<keyword evidence="2" id="KW-0472">Membrane</keyword>
<name>A0A1W0W8C8_HYPEX</name>
<dbReference type="AlphaFoldDB" id="A0A1W0W8C8"/>
<dbReference type="EMBL" id="MTYJ01000172">
    <property type="protein sequence ID" value="OQV11418.1"/>
    <property type="molecule type" value="Genomic_DNA"/>
</dbReference>
<keyword evidence="4" id="KW-1185">Reference proteome</keyword>
<feature type="transmembrane region" description="Helical" evidence="2">
    <location>
        <begin position="108"/>
        <end position="127"/>
    </location>
</feature>
<dbReference type="Proteomes" id="UP000192578">
    <property type="component" value="Unassembled WGS sequence"/>
</dbReference>
<feature type="compositionally biased region" description="Basic and acidic residues" evidence="1">
    <location>
        <begin position="1"/>
        <end position="10"/>
    </location>
</feature>
<keyword evidence="2" id="KW-1133">Transmembrane helix</keyword>
<evidence type="ECO:0000313" key="3">
    <source>
        <dbReference type="EMBL" id="OQV11418.1"/>
    </source>
</evidence>
<proteinExistence type="predicted"/>
<organism evidence="3 4">
    <name type="scientific">Hypsibius exemplaris</name>
    <name type="common">Freshwater tardigrade</name>
    <dbReference type="NCBI Taxonomy" id="2072580"/>
    <lineage>
        <taxon>Eukaryota</taxon>
        <taxon>Metazoa</taxon>
        <taxon>Ecdysozoa</taxon>
        <taxon>Tardigrada</taxon>
        <taxon>Eutardigrada</taxon>
        <taxon>Parachela</taxon>
        <taxon>Hypsibioidea</taxon>
        <taxon>Hypsibiidae</taxon>
        <taxon>Hypsibius</taxon>
    </lineage>
</organism>
<protein>
    <submittedName>
        <fullName evidence="3">Uncharacterized protein</fullName>
    </submittedName>
</protein>
<dbReference type="Pfam" id="PF08570">
    <property type="entry name" value="DUF1761"/>
    <property type="match status" value="1"/>
</dbReference>
<sequence>MEFPAKKEARNVFGKSEVESNTGKTGFSAIPEHPIQFINPPTPSSEKKMNVPNTLTPISWKYGAIAAGVGLTQGLGLVWYSDQVFGPVWKRTHPVTAATMTDKDHATALAISAASDTAFAILLTYLSSRFFRPLTPTDAVLLAGIISGVQVLPKIGHAMWGKQKPDEFFVDHGFDFAGNLIKILCLMYIPY</sequence>
<reference evidence="4" key="1">
    <citation type="submission" date="2017-01" db="EMBL/GenBank/DDBJ databases">
        <title>Comparative genomics of anhydrobiosis in the tardigrade Hypsibius dujardini.</title>
        <authorList>
            <person name="Yoshida Y."/>
            <person name="Koutsovoulos G."/>
            <person name="Laetsch D."/>
            <person name="Stevens L."/>
            <person name="Kumar S."/>
            <person name="Horikawa D."/>
            <person name="Ishino K."/>
            <person name="Komine S."/>
            <person name="Tomita M."/>
            <person name="Blaxter M."/>
            <person name="Arakawa K."/>
        </authorList>
    </citation>
    <scope>NUCLEOTIDE SEQUENCE [LARGE SCALE GENOMIC DNA]</scope>
    <source>
        <strain evidence="4">Z151</strain>
    </source>
</reference>
<feature type="region of interest" description="Disordered" evidence="1">
    <location>
        <begin position="1"/>
        <end position="28"/>
    </location>
</feature>
<feature type="transmembrane region" description="Helical" evidence="2">
    <location>
        <begin position="139"/>
        <end position="156"/>
    </location>
</feature>